<dbReference type="Pfam" id="PF20067">
    <property type="entry name" value="SSL_N"/>
    <property type="match status" value="1"/>
</dbReference>
<organism evidence="1 2">
    <name type="scientific">Hypericibacter adhaerens</name>
    <dbReference type="NCBI Taxonomy" id="2602016"/>
    <lineage>
        <taxon>Bacteria</taxon>
        <taxon>Pseudomonadati</taxon>
        <taxon>Pseudomonadota</taxon>
        <taxon>Alphaproteobacteria</taxon>
        <taxon>Rhodospirillales</taxon>
        <taxon>Dongiaceae</taxon>
        <taxon>Hypericibacter</taxon>
    </lineage>
</organism>
<dbReference type="InterPro" id="IPR011042">
    <property type="entry name" value="6-blade_b-propeller_TolB-like"/>
</dbReference>
<proteinExistence type="predicted"/>
<dbReference type="KEGG" id="hadh:FRZ61_17650"/>
<name>A0A5J6N4J9_9PROT</name>
<dbReference type="RefSeq" id="WP_151116670.1">
    <property type="nucleotide sequence ID" value="NZ_CP042582.1"/>
</dbReference>
<accession>A0A5J6N4J9</accession>
<dbReference type="SUPFAM" id="SSF63829">
    <property type="entry name" value="Calcium-dependent phosphotriesterase"/>
    <property type="match status" value="1"/>
</dbReference>
<dbReference type="OrthoDB" id="8872498at2"/>
<sequence>MSLARDIIDRVFFPNRDVHAIPVLDGGFSPNQRLEQAEVLASFEAPDSLALGPDGRLYVSAGPAIHACSGSRLDKPEIFARAEAPVSALRWTGDGRLLAAVDGRGLHAFDRGGKLVARLDALGGVPLRCVTAIAVAADGTVYATDGSRHNEAAQWLTDLMQNRRGSGRLIAAASDLSNPRLVKDGLSWPAGVAIGHDEKEVLVGEAWAHGLSAVSRADGSVRRLVRNFVGYPGRICRSAKGGYWVAFFALRTQLTEFILREPIFRMKMMEQVPPDLWIGPTLGGKFDYREPTQIGRIKKLGIQKPWAPPRSYGLVARLDEQGQALESLHSRVSGNLHGITDVAEIGTTLYAVSKGHGKVASVALTPAAGGRA</sequence>
<reference evidence="1 2" key="1">
    <citation type="submission" date="2019-08" db="EMBL/GenBank/DDBJ databases">
        <title>Hyperibacter terrae gen. nov., sp. nov. and Hyperibacter viscosus sp. nov., two new members in the family Rhodospirillaceae isolated from the rhizosphere of Hypericum perforatum.</title>
        <authorList>
            <person name="Noviana Z."/>
        </authorList>
    </citation>
    <scope>NUCLEOTIDE SEQUENCE [LARGE SCALE GENOMIC DNA]</scope>
    <source>
        <strain evidence="1 2">R5959</strain>
    </source>
</reference>
<dbReference type="EMBL" id="CP042582">
    <property type="protein sequence ID" value="QEX21836.1"/>
    <property type="molecule type" value="Genomic_DNA"/>
</dbReference>
<evidence type="ECO:0000313" key="1">
    <source>
        <dbReference type="EMBL" id="QEX21836.1"/>
    </source>
</evidence>
<gene>
    <name evidence="1" type="ORF">FRZ61_17650</name>
</gene>
<dbReference type="Gene3D" id="2.120.10.30">
    <property type="entry name" value="TolB, C-terminal domain"/>
    <property type="match status" value="1"/>
</dbReference>
<dbReference type="PANTHER" id="PTHR10426">
    <property type="entry name" value="STRICTOSIDINE SYNTHASE-RELATED"/>
    <property type="match status" value="1"/>
</dbReference>
<dbReference type="PANTHER" id="PTHR10426:SF88">
    <property type="entry name" value="ADIPOCYTE PLASMA MEMBRANE-ASSOCIATED PROTEIN HEMOMUCIN-RELATED"/>
    <property type="match status" value="1"/>
</dbReference>
<dbReference type="AlphaFoldDB" id="A0A5J6N4J9"/>
<dbReference type="GO" id="GO:0016787">
    <property type="term" value="F:hydrolase activity"/>
    <property type="evidence" value="ECO:0007669"/>
    <property type="project" value="TreeGrafter"/>
</dbReference>
<evidence type="ECO:0000313" key="2">
    <source>
        <dbReference type="Proteomes" id="UP000325797"/>
    </source>
</evidence>
<dbReference type="Proteomes" id="UP000325797">
    <property type="component" value="Chromosome"/>
</dbReference>
<keyword evidence="2" id="KW-1185">Reference proteome</keyword>
<protein>
    <submittedName>
        <fullName evidence="1">Uncharacterized protein</fullName>
    </submittedName>
</protein>